<feature type="domain" description="BHLH" evidence="5">
    <location>
        <begin position="1"/>
        <end position="28"/>
    </location>
</feature>
<evidence type="ECO:0000313" key="6">
    <source>
        <dbReference type="EMBL" id="AWP15958.1"/>
    </source>
</evidence>
<dbReference type="InterPro" id="IPR011598">
    <property type="entry name" value="bHLH_dom"/>
</dbReference>
<dbReference type="GO" id="GO:0000977">
    <property type="term" value="F:RNA polymerase II transcription regulatory region sequence-specific DNA binding"/>
    <property type="evidence" value="ECO:0007669"/>
    <property type="project" value="TreeGrafter"/>
</dbReference>
<evidence type="ECO:0000256" key="3">
    <source>
        <dbReference type="ARBA" id="ARBA00023242"/>
    </source>
</evidence>
<evidence type="ECO:0000256" key="4">
    <source>
        <dbReference type="SAM" id="MobiDB-lite"/>
    </source>
</evidence>
<dbReference type="GO" id="GO:0000981">
    <property type="term" value="F:DNA-binding transcription factor activity, RNA polymerase II-specific"/>
    <property type="evidence" value="ECO:0007669"/>
    <property type="project" value="TreeGrafter"/>
</dbReference>
<sequence>MLPLPGAITSQLDKASIIRLTISYLKMRDFANQGDPPWNLRMEGPPPNTSVKASQSRSAVRSSLLTVVRPDALTPFQEWR</sequence>
<feature type="region of interest" description="Disordered" evidence="4">
    <location>
        <begin position="36"/>
        <end position="58"/>
    </location>
</feature>
<protein>
    <submittedName>
        <fullName evidence="6">Putative neuronal PAS domain-containing protein 3-like</fullName>
    </submittedName>
</protein>
<dbReference type="AlphaFoldDB" id="A0A2U9CHI9"/>
<organism evidence="6 7">
    <name type="scientific">Scophthalmus maximus</name>
    <name type="common">Turbot</name>
    <name type="synonym">Psetta maxima</name>
    <dbReference type="NCBI Taxonomy" id="52904"/>
    <lineage>
        <taxon>Eukaryota</taxon>
        <taxon>Metazoa</taxon>
        <taxon>Chordata</taxon>
        <taxon>Craniata</taxon>
        <taxon>Vertebrata</taxon>
        <taxon>Euteleostomi</taxon>
        <taxon>Actinopterygii</taxon>
        <taxon>Neopterygii</taxon>
        <taxon>Teleostei</taxon>
        <taxon>Neoteleostei</taxon>
        <taxon>Acanthomorphata</taxon>
        <taxon>Carangaria</taxon>
        <taxon>Pleuronectiformes</taxon>
        <taxon>Pleuronectoidei</taxon>
        <taxon>Scophthalmidae</taxon>
        <taxon>Scophthalmus</taxon>
    </lineage>
</organism>
<dbReference type="EMBL" id="CP026259">
    <property type="protein sequence ID" value="AWP15958.1"/>
    <property type="molecule type" value="Genomic_DNA"/>
</dbReference>
<dbReference type="PANTHER" id="PTHR23043">
    <property type="entry name" value="HYPOXIA-INDUCIBLE FACTOR 1 ALPHA"/>
    <property type="match status" value="1"/>
</dbReference>
<evidence type="ECO:0000256" key="2">
    <source>
        <dbReference type="ARBA" id="ARBA00023163"/>
    </source>
</evidence>
<feature type="compositionally biased region" description="Polar residues" evidence="4">
    <location>
        <begin position="49"/>
        <end position="58"/>
    </location>
</feature>
<dbReference type="PANTHER" id="PTHR23043:SF26">
    <property type="entry name" value="PROTEIN TRACHEALESS"/>
    <property type="match status" value="1"/>
</dbReference>
<name>A0A2U9CHI9_SCOMX</name>
<keyword evidence="3" id="KW-0539">Nucleus</keyword>
<proteinExistence type="predicted"/>
<keyword evidence="7" id="KW-1185">Reference proteome</keyword>
<keyword evidence="2" id="KW-0804">Transcription</keyword>
<reference evidence="6 7" key="1">
    <citation type="submission" date="2017-12" db="EMBL/GenBank/DDBJ databases">
        <title>Integrating genomic resources of turbot (Scophthalmus maximus) in depth evaluation of genetic and physical mapping variation across individuals.</title>
        <authorList>
            <person name="Martinez P."/>
        </authorList>
    </citation>
    <scope>NUCLEOTIDE SEQUENCE [LARGE SCALE GENOMIC DNA]</scope>
</reference>
<evidence type="ECO:0000259" key="5">
    <source>
        <dbReference type="PROSITE" id="PS50888"/>
    </source>
</evidence>
<dbReference type="Proteomes" id="UP000246464">
    <property type="component" value="Chromosome 17"/>
</dbReference>
<dbReference type="PROSITE" id="PS50888">
    <property type="entry name" value="BHLH"/>
    <property type="match status" value="1"/>
</dbReference>
<gene>
    <name evidence="6" type="ORF">SMAX5B_013219</name>
</gene>
<dbReference type="GO" id="GO:0046983">
    <property type="term" value="F:protein dimerization activity"/>
    <property type="evidence" value="ECO:0007669"/>
    <property type="project" value="InterPro"/>
</dbReference>
<accession>A0A2U9CHI9</accession>
<dbReference type="Pfam" id="PF23171">
    <property type="entry name" value="bHLH_HIF1A"/>
    <property type="match status" value="1"/>
</dbReference>
<keyword evidence="1" id="KW-0805">Transcription regulation</keyword>
<evidence type="ECO:0000256" key="1">
    <source>
        <dbReference type="ARBA" id="ARBA00023015"/>
    </source>
</evidence>
<evidence type="ECO:0000313" key="7">
    <source>
        <dbReference type="Proteomes" id="UP000246464"/>
    </source>
</evidence>